<dbReference type="Proteomes" id="UP000014155">
    <property type="component" value="Unassembled WGS sequence"/>
</dbReference>
<protein>
    <submittedName>
        <fullName evidence="6">Transcriptional regulator</fullName>
    </submittedName>
</protein>
<dbReference type="InterPro" id="IPR005471">
    <property type="entry name" value="Tscrpt_reg_IclR_N"/>
</dbReference>
<dbReference type="Gene3D" id="1.10.10.10">
    <property type="entry name" value="Winged helix-like DNA-binding domain superfamily/Winged helix DNA-binding domain"/>
    <property type="match status" value="1"/>
</dbReference>
<dbReference type="EMBL" id="AORV01000017">
    <property type="protein sequence ID" value="EMS73587.1"/>
    <property type="molecule type" value="Genomic_DNA"/>
</dbReference>
<dbReference type="PANTHER" id="PTHR30136">
    <property type="entry name" value="HELIX-TURN-HELIX TRANSCRIPTIONAL REGULATOR, ICLR FAMILY"/>
    <property type="match status" value="1"/>
</dbReference>
<dbReference type="GO" id="GO:0003677">
    <property type="term" value="F:DNA binding"/>
    <property type="evidence" value="ECO:0007669"/>
    <property type="project" value="UniProtKB-KW"/>
</dbReference>
<evidence type="ECO:0000259" key="5">
    <source>
        <dbReference type="PROSITE" id="PS51078"/>
    </source>
</evidence>
<organism evidence="6 7">
    <name type="scientific">Ruminiclostridium cellobioparum subsp. termitidis CT1112</name>
    <dbReference type="NCBI Taxonomy" id="1195236"/>
    <lineage>
        <taxon>Bacteria</taxon>
        <taxon>Bacillati</taxon>
        <taxon>Bacillota</taxon>
        <taxon>Clostridia</taxon>
        <taxon>Eubacteriales</taxon>
        <taxon>Oscillospiraceae</taxon>
        <taxon>Ruminiclostridium</taxon>
    </lineage>
</organism>
<dbReference type="AlphaFoldDB" id="S0FNV9"/>
<name>S0FNV9_RUMCE</name>
<evidence type="ECO:0000313" key="7">
    <source>
        <dbReference type="Proteomes" id="UP000014155"/>
    </source>
</evidence>
<dbReference type="STRING" id="1195236.CTER_0403"/>
<evidence type="ECO:0000313" key="6">
    <source>
        <dbReference type="EMBL" id="EMS73587.1"/>
    </source>
</evidence>
<dbReference type="InterPro" id="IPR036390">
    <property type="entry name" value="WH_DNA-bd_sf"/>
</dbReference>
<evidence type="ECO:0000259" key="4">
    <source>
        <dbReference type="PROSITE" id="PS51077"/>
    </source>
</evidence>
<keyword evidence="1" id="KW-0805">Transcription regulation</keyword>
<keyword evidence="2" id="KW-0238">DNA-binding</keyword>
<dbReference type="SUPFAM" id="SSF46785">
    <property type="entry name" value="Winged helix' DNA-binding domain"/>
    <property type="match status" value="1"/>
</dbReference>
<gene>
    <name evidence="6" type="ORF">CTER_0403</name>
</gene>
<evidence type="ECO:0000256" key="1">
    <source>
        <dbReference type="ARBA" id="ARBA00023015"/>
    </source>
</evidence>
<dbReference type="PATRIC" id="fig|1195236.3.peg.712"/>
<dbReference type="GO" id="GO:0003700">
    <property type="term" value="F:DNA-binding transcription factor activity"/>
    <property type="evidence" value="ECO:0007669"/>
    <property type="project" value="TreeGrafter"/>
</dbReference>
<dbReference type="PROSITE" id="PS51077">
    <property type="entry name" value="HTH_ICLR"/>
    <property type="match status" value="1"/>
</dbReference>
<sequence>MVYDTGEVKIKSLSKAIEVLNCFVKKPNLGVTEISEMLGLYKSNVHNILDTYKQMGYIEQDEETGKYSLGIGIFNLSRALGDTFAITKIAQPYMQELANITNENVYLAVPHRGEVLYLEATYPAQATHLMRSLFGERAGMYCTGIGKAMLANMSEEFISSYLEQDFVPFTGNTIVDKKILKEELQVTKVRGYAIDNMEHEFGVKCVALPIFDSKHQVVAAMSVSGASLKFTESFIQEVAELTKRYIQKIEIRI</sequence>
<dbReference type="InterPro" id="IPR036388">
    <property type="entry name" value="WH-like_DNA-bd_sf"/>
</dbReference>
<accession>S0FNV9</accession>
<reference evidence="6 7" key="1">
    <citation type="journal article" date="2013" name="Genome Announc.">
        <title>Draft Genome Sequence of the Cellulolytic, Mesophilic, Anaerobic Bacterium Clostridium termitidis Strain CT1112 (DSM 5398).</title>
        <authorList>
            <person name="Lal S."/>
            <person name="Ramachandran U."/>
            <person name="Zhang X."/>
            <person name="Munir R."/>
            <person name="Sparling R."/>
            <person name="Levin D.B."/>
        </authorList>
    </citation>
    <scope>NUCLEOTIDE SEQUENCE [LARGE SCALE GENOMIC DNA]</scope>
    <source>
        <strain evidence="6 7">CT1112</strain>
    </source>
</reference>
<dbReference type="GO" id="GO:0045892">
    <property type="term" value="P:negative regulation of DNA-templated transcription"/>
    <property type="evidence" value="ECO:0007669"/>
    <property type="project" value="TreeGrafter"/>
</dbReference>
<dbReference type="Pfam" id="PF01614">
    <property type="entry name" value="IclR_C"/>
    <property type="match status" value="1"/>
</dbReference>
<feature type="domain" description="IclR-ED" evidence="5">
    <location>
        <begin position="72"/>
        <end position="253"/>
    </location>
</feature>
<proteinExistence type="predicted"/>
<evidence type="ECO:0000256" key="2">
    <source>
        <dbReference type="ARBA" id="ARBA00023125"/>
    </source>
</evidence>
<feature type="domain" description="HTH iclR-type" evidence="4">
    <location>
        <begin position="10"/>
        <end position="71"/>
    </location>
</feature>
<dbReference type="InterPro" id="IPR014757">
    <property type="entry name" value="Tscrpt_reg_IclR_C"/>
</dbReference>
<dbReference type="PROSITE" id="PS51078">
    <property type="entry name" value="ICLR_ED"/>
    <property type="match status" value="1"/>
</dbReference>
<keyword evidence="3" id="KW-0804">Transcription</keyword>
<evidence type="ECO:0000256" key="3">
    <source>
        <dbReference type="ARBA" id="ARBA00023163"/>
    </source>
</evidence>
<dbReference type="RefSeq" id="WP_004623727.1">
    <property type="nucleotide sequence ID" value="NZ_AORV01000017.1"/>
</dbReference>
<dbReference type="Gene3D" id="3.30.450.40">
    <property type="match status" value="1"/>
</dbReference>
<dbReference type="InterPro" id="IPR050707">
    <property type="entry name" value="HTH_MetabolicPath_Reg"/>
</dbReference>
<dbReference type="PANTHER" id="PTHR30136:SF24">
    <property type="entry name" value="HTH-TYPE TRANSCRIPTIONAL REPRESSOR ALLR"/>
    <property type="match status" value="1"/>
</dbReference>
<dbReference type="SUPFAM" id="SSF55781">
    <property type="entry name" value="GAF domain-like"/>
    <property type="match status" value="1"/>
</dbReference>
<comment type="caution">
    <text evidence="6">The sequence shown here is derived from an EMBL/GenBank/DDBJ whole genome shotgun (WGS) entry which is preliminary data.</text>
</comment>
<dbReference type="InterPro" id="IPR029016">
    <property type="entry name" value="GAF-like_dom_sf"/>
</dbReference>
<dbReference type="eggNOG" id="COG1414">
    <property type="taxonomic scope" value="Bacteria"/>
</dbReference>
<dbReference type="SMART" id="SM00346">
    <property type="entry name" value="HTH_ICLR"/>
    <property type="match status" value="1"/>
</dbReference>
<dbReference type="Pfam" id="PF09339">
    <property type="entry name" value="HTH_IclR"/>
    <property type="match status" value="1"/>
</dbReference>
<keyword evidence="7" id="KW-1185">Reference proteome</keyword>